<protein>
    <submittedName>
        <fullName evidence="2">Uncharacterized protein</fullName>
    </submittedName>
</protein>
<name>A0A9W5YZA4_9EURO</name>
<evidence type="ECO:0000313" key="3">
    <source>
        <dbReference type="Proteomes" id="UP001143548"/>
    </source>
</evidence>
<dbReference type="EMBL" id="BROQ01000147">
    <property type="protein sequence ID" value="GKZ26458.1"/>
    <property type="molecule type" value="Genomic_DNA"/>
</dbReference>
<reference evidence="2" key="1">
    <citation type="submission" date="2022-07" db="EMBL/GenBank/DDBJ databases">
        <title>Taxonomy of Aspergillus series Nigri: significant species reduction supported by multi-species coalescent approaches.</title>
        <authorList>
            <person name="Bian C."/>
            <person name="Kusuya Y."/>
            <person name="Sklenar F."/>
            <person name="D'hooge E."/>
            <person name="Yaguchi T."/>
            <person name="Takahashi H."/>
            <person name="Hubka V."/>
        </authorList>
    </citation>
    <scope>NUCLEOTIDE SEQUENCE</scope>
    <source>
        <strain evidence="2">CBS 733.88</strain>
    </source>
</reference>
<organism evidence="2 3">
    <name type="scientific">Aspergillus brasiliensis</name>
    <dbReference type="NCBI Taxonomy" id="319629"/>
    <lineage>
        <taxon>Eukaryota</taxon>
        <taxon>Fungi</taxon>
        <taxon>Dikarya</taxon>
        <taxon>Ascomycota</taxon>
        <taxon>Pezizomycotina</taxon>
        <taxon>Eurotiomycetes</taxon>
        <taxon>Eurotiomycetidae</taxon>
        <taxon>Eurotiales</taxon>
        <taxon>Aspergillaceae</taxon>
        <taxon>Aspergillus</taxon>
        <taxon>Aspergillus subgen. Circumdati</taxon>
    </lineage>
</organism>
<dbReference type="Proteomes" id="UP001143548">
    <property type="component" value="Unassembled WGS sequence"/>
</dbReference>
<evidence type="ECO:0000256" key="1">
    <source>
        <dbReference type="SAM" id="MobiDB-lite"/>
    </source>
</evidence>
<comment type="caution">
    <text evidence="2">The sequence shown here is derived from an EMBL/GenBank/DDBJ whole genome shotgun (WGS) entry which is preliminary data.</text>
</comment>
<evidence type="ECO:0000313" key="2">
    <source>
        <dbReference type="EMBL" id="GKZ26458.1"/>
    </source>
</evidence>
<feature type="compositionally biased region" description="Basic and acidic residues" evidence="1">
    <location>
        <begin position="91"/>
        <end position="128"/>
    </location>
</feature>
<feature type="region of interest" description="Disordered" evidence="1">
    <location>
        <begin position="91"/>
        <end position="143"/>
    </location>
</feature>
<dbReference type="AlphaFoldDB" id="A0A9W5YZA4"/>
<proteinExistence type="predicted"/>
<accession>A0A9W5YZA4</accession>
<gene>
    <name evidence="2" type="ORF">AbraCBS73388_002544</name>
</gene>
<sequence length="143" mass="16701">MSSNLYPQDYAKFGPPQEVQDGQILGFNALEIPQGNGLRHDLRSILASKNRWIDNREYVNKRSGNSRGEPGQILRWTVWCLAWNKRQVERYRDQEDTAAVDDRSGLYTRKIQEDQLRGNQEKAQTGDKIRRRPRKERGPDAYP</sequence>